<dbReference type="Pfam" id="PF04892">
    <property type="entry name" value="VanZ"/>
    <property type="match status" value="1"/>
</dbReference>
<dbReference type="PANTHER" id="PTHR28008">
    <property type="entry name" value="DOMAIN PROTEIN, PUTATIVE (AFU_ORTHOLOGUE AFUA_3G10980)-RELATED"/>
    <property type="match status" value="1"/>
</dbReference>
<keyword evidence="1" id="KW-1133">Transmembrane helix</keyword>
<dbReference type="InterPro" id="IPR006976">
    <property type="entry name" value="VanZ-like"/>
</dbReference>
<evidence type="ECO:0000256" key="1">
    <source>
        <dbReference type="SAM" id="Phobius"/>
    </source>
</evidence>
<dbReference type="NCBIfam" id="NF037970">
    <property type="entry name" value="vanZ_1"/>
    <property type="match status" value="1"/>
</dbReference>
<proteinExistence type="predicted"/>
<feature type="transmembrane region" description="Helical" evidence="1">
    <location>
        <begin position="37"/>
        <end position="54"/>
    </location>
</feature>
<keyword evidence="1" id="KW-0472">Membrane</keyword>
<name>A0ABT4S2K0_9FLAO</name>
<dbReference type="Proteomes" id="UP001149142">
    <property type="component" value="Unassembled WGS sequence"/>
</dbReference>
<dbReference type="PANTHER" id="PTHR28008:SF1">
    <property type="entry name" value="DOMAIN PROTEIN, PUTATIVE (AFU_ORTHOLOGUE AFUA_3G10980)-RELATED"/>
    <property type="match status" value="1"/>
</dbReference>
<evidence type="ECO:0000259" key="2">
    <source>
        <dbReference type="Pfam" id="PF04892"/>
    </source>
</evidence>
<evidence type="ECO:0000313" key="4">
    <source>
        <dbReference type="Proteomes" id="UP001149142"/>
    </source>
</evidence>
<accession>A0ABT4S2K0</accession>
<keyword evidence="4" id="KW-1185">Reference proteome</keyword>
<feature type="transmembrane region" description="Helical" evidence="1">
    <location>
        <begin position="66"/>
        <end position="86"/>
    </location>
</feature>
<dbReference type="EMBL" id="JAPFGC010000002">
    <property type="protein sequence ID" value="MDA0178290.1"/>
    <property type="molecule type" value="Genomic_DNA"/>
</dbReference>
<reference evidence="3" key="1">
    <citation type="submission" date="2022-11" db="EMBL/GenBank/DDBJ databases">
        <title>Refractory cell wall polysaccharides provide important carbon source for microbial heterotrophs in the hadal ocean.</title>
        <authorList>
            <person name="Zhu X."/>
        </authorList>
    </citation>
    <scope>NUCLEOTIDE SEQUENCE</scope>
    <source>
        <strain evidence="3">MTRN7</strain>
    </source>
</reference>
<organism evidence="3 4">
    <name type="scientific">Mesoflavibacter profundi</name>
    <dbReference type="NCBI Taxonomy" id="2708110"/>
    <lineage>
        <taxon>Bacteria</taxon>
        <taxon>Pseudomonadati</taxon>
        <taxon>Bacteroidota</taxon>
        <taxon>Flavobacteriia</taxon>
        <taxon>Flavobacteriales</taxon>
        <taxon>Flavobacteriaceae</taxon>
        <taxon>Mesoflavibacter</taxon>
    </lineage>
</organism>
<feature type="transmembrane region" description="Helical" evidence="1">
    <location>
        <begin position="98"/>
        <end position="116"/>
    </location>
</feature>
<dbReference type="RefSeq" id="WP_223878824.1">
    <property type="nucleotide sequence ID" value="NZ_CAXQEU010000112.1"/>
</dbReference>
<evidence type="ECO:0000313" key="3">
    <source>
        <dbReference type="EMBL" id="MDA0178290.1"/>
    </source>
</evidence>
<gene>
    <name evidence="3" type="ORF">OOZ35_12375</name>
</gene>
<sequence>MHKLLAFASIPYTILLTVLSLLPQVGPSNMPSNSDKVFHTIAYFIFTIVWYLFFTYKNKISTKKAIIITVIYAIVFGIIIEILQHTLTQYRQADINDVIANTLGAILAVLIIKLVLKINVKYN</sequence>
<feature type="domain" description="VanZ-like" evidence="2">
    <location>
        <begin position="35"/>
        <end position="115"/>
    </location>
</feature>
<comment type="caution">
    <text evidence="3">The sequence shown here is derived from an EMBL/GenBank/DDBJ whole genome shotgun (WGS) entry which is preliminary data.</text>
</comment>
<protein>
    <submittedName>
        <fullName evidence="3">VanZ family protein</fullName>
    </submittedName>
</protein>
<keyword evidence="1" id="KW-0812">Transmembrane</keyword>